<dbReference type="GO" id="GO:0071555">
    <property type="term" value="P:cell wall organization"/>
    <property type="evidence" value="ECO:0007669"/>
    <property type="project" value="UniProtKB-KW"/>
</dbReference>
<evidence type="ECO:0000256" key="1">
    <source>
        <dbReference type="ARBA" id="ARBA00001602"/>
    </source>
</evidence>
<dbReference type="InterPro" id="IPR033134">
    <property type="entry name" value="Asp/Glu_racemase_AS_2"/>
</dbReference>
<evidence type="ECO:0000256" key="7">
    <source>
        <dbReference type="HAMAP-Rule" id="MF_00258"/>
    </source>
</evidence>
<feature type="binding site" evidence="7">
    <location>
        <begin position="190"/>
        <end position="191"/>
    </location>
    <ligand>
        <name>substrate</name>
    </ligand>
</feature>
<dbReference type="NCBIfam" id="TIGR00067">
    <property type="entry name" value="glut_race"/>
    <property type="match status" value="1"/>
</dbReference>
<dbReference type="HAMAP" id="MF_00258">
    <property type="entry name" value="Glu_racemase"/>
    <property type="match status" value="1"/>
</dbReference>
<dbReference type="Proteomes" id="UP000199527">
    <property type="component" value="Unassembled WGS sequence"/>
</dbReference>
<comment type="similarity">
    <text evidence="7">Belongs to the aspartate/glutamate racemases family.</text>
</comment>
<comment type="catalytic activity">
    <reaction evidence="1 7">
        <text>L-glutamate = D-glutamate</text>
        <dbReference type="Rhea" id="RHEA:12813"/>
        <dbReference type="ChEBI" id="CHEBI:29985"/>
        <dbReference type="ChEBI" id="CHEBI:29986"/>
        <dbReference type="EC" id="5.1.1.3"/>
    </reaction>
</comment>
<feature type="binding site" evidence="7">
    <location>
        <begin position="78"/>
        <end position="79"/>
    </location>
    <ligand>
        <name>substrate</name>
    </ligand>
</feature>
<evidence type="ECO:0000256" key="5">
    <source>
        <dbReference type="ARBA" id="ARBA00023235"/>
    </source>
</evidence>
<evidence type="ECO:0000256" key="3">
    <source>
        <dbReference type="ARBA" id="ARBA00022960"/>
    </source>
</evidence>
<keyword evidence="3 7" id="KW-0133">Cell shape</keyword>
<keyword evidence="5 7" id="KW-0413">Isomerase</keyword>
<gene>
    <name evidence="7" type="primary">murI</name>
    <name evidence="8" type="ORF">SAMN04488540_1201</name>
</gene>
<dbReference type="GO" id="GO:0008360">
    <property type="term" value="P:regulation of cell shape"/>
    <property type="evidence" value="ECO:0007669"/>
    <property type="project" value="UniProtKB-KW"/>
</dbReference>
<evidence type="ECO:0000313" key="8">
    <source>
        <dbReference type="EMBL" id="SDK14076.1"/>
    </source>
</evidence>
<dbReference type="EMBL" id="FNEM01000020">
    <property type="protein sequence ID" value="SDK14076.1"/>
    <property type="molecule type" value="Genomic_DNA"/>
</dbReference>
<dbReference type="PANTHER" id="PTHR21198">
    <property type="entry name" value="GLUTAMATE RACEMASE"/>
    <property type="match status" value="1"/>
</dbReference>
<dbReference type="PROSITE" id="PS00923">
    <property type="entry name" value="ASP_GLU_RACEMASE_1"/>
    <property type="match status" value="1"/>
</dbReference>
<evidence type="ECO:0000256" key="4">
    <source>
        <dbReference type="ARBA" id="ARBA00022984"/>
    </source>
</evidence>
<dbReference type="FunFam" id="3.40.50.1860:FF:000001">
    <property type="entry name" value="Glutamate racemase"/>
    <property type="match status" value="1"/>
</dbReference>
<feature type="binding site" evidence="7">
    <location>
        <begin position="45"/>
        <end position="46"/>
    </location>
    <ligand>
        <name>substrate</name>
    </ligand>
</feature>
<dbReference type="GO" id="GO:0009252">
    <property type="term" value="P:peptidoglycan biosynthetic process"/>
    <property type="evidence" value="ECO:0007669"/>
    <property type="project" value="UniProtKB-UniRule"/>
</dbReference>
<evidence type="ECO:0000256" key="2">
    <source>
        <dbReference type="ARBA" id="ARBA00013090"/>
    </source>
</evidence>
<dbReference type="InterPro" id="IPR001920">
    <property type="entry name" value="Asp/Glu_race"/>
</dbReference>
<keyword evidence="4 7" id="KW-0573">Peptidoglycan synthesis</keyword>
<keyword evidence="6 7" id="KW-0961">Cell wall biogenesis/degradation</keyword>
<dbReference type="PANTHER" id="PTHR21198:SF2">
    <property type="entry name" value="GLUTAMATE RACEMASE"/>
    <property type="match status" value="1"/>
</dbReference>
<dbReference type="InterPro" id="IPR018187">
    <property type="entry name" value="Asp/Glu_racemase_AS_1"/>
</dbReference>
<dbReference type="AlphaFoldDB" id="A0A1G8ZG20"/>
<sequence length="260" mass="27719">MTLISMSSILLFDSGVGGLSVYSHIRQAFPAWPIHYLADNARFPYGELEDQVLVSGCVSLIHETVNTLKPALVVVACNSASTLALPALRQRLSVPVIGVVPAIKPAALLSRRKVIGLLATPGTVSRSYTDELVNQFAADCEVLRLGSSELVRLAEDKLAGRPVSTSVLASILQPFMGKGARPDVVVLGCTHFPLLREELSAVLGPDVALVDSGDAIARRAQTLLSDRPQAPLTVPNQYLWSGAAPGMELKPLLRGYGFDL</sequence>
<comment type="pathway">
    <text evidence="7">Cell wall biogenesis; peptidoglycan biosynthesis.</text>
</comment>
<keyword evidence="9" id="KW-1185">Reference proteome</keyword>
<dbReference type="EC" id="5.1.1.3" evidence="2 7"/>
<feature type="binding site" evidence="7">
    <location>
        <begin position="13"/>
        <end position="14"/>
    </location>
    <ligand>
        <name>substrate</name>
    </ligand>
</feature>
<proteinExistence type="inferred from homology"/>
<protein>
    <recommendedName>
        <fullName evidence="2 7">Glutamate racemase</fullName>
        <ecNumber evidence="2 7">5.1.1.3</ecNumber>
    </recommendedName>
</protein>
<dbReference type="SUPFAM" id="SSF53681">
    <property type="entry name" value="Aspartate/glutamate racemase"/>
    <property type="match status" value="2"/>
</dbReference>
<dbReference type="InterPro" id="IPR004391">
    <property type="entry name" value="Glu_race"/>
</dbReference>
<accession>A0A1G8ZG20</accession>
<dbReference type="Pfam" id="PF01177">
    <property type="entry name" value="Asp_Glu_race"/>
    <property type="match status" value="1"/>
</dbReference>
<name>A0A1G8ZG20_9GAMM</name>
<feature type="active site" description="Proton donor/acceptor" evidence="7">
    <location>
        <position position="77"/>
    </location>
</feature>
<dbReference type="GO" id="GO:0008881">
    <property type="term" value="F:glutamate racemase activity"/>
    <property type="evidence" value="ECO:0007669"/>
    <property type="project" value="UniProtKB-UniRule"/>
</dbReference>
<dbReference type="InterPro" id="IPR015942">
    <property type="entry name" value="Asp/Glu/hydantoin_racemase"/>
</dbReference>
<dbReference type="UniPathway" id="UPA00219"/>
<dbReference type="PROSITE" id="PS00924">
    <property type="entry name" value="ASP_GLU_RACEMASE_2"/>
    <property type="match status" value="1"/>
</dbReference>
<reference evidence="9" key="1">
    <citation type="submission" date="2016-10" db="EMBL/GenBank/DDBJ databases">
        <authorList>
            <person name="Varghese N."/>
            <person name="Submissions S."/>
        </authorList>
    </citation>
    <scope>NUCLEOTIDE SEQUENCE [LARGE SCALE GENOMIC DNA]</scope>
    <source>
        <strain evidence="9">DSM 23317</strain>
    </source>
</reference>
<evidence type="ECO:0000256" key="6">
    <source>
        <dbReference type="ARBA" id="ARBA00023316"/>
    </source>
</evidence>
<evidence type="ECO:0000313" key="9">
    <source>
        <dbReference type="Proteomes" id="UP000199527"/>
    </source>
</evidence>
<dbReference type="Gene3D" id="3.40.50.1860">
    <property type="match status" value="2"/>
</dbReference>
<feature type="active site" description="Proton donor/acceptor" evidence="7">
    <location>
        <position position="189"/>
    </location>
</feature>
<organism evidence="8 9">
    <name type="scientific">Ferrimonas sediminum</name>
    <dbReference type="NCBI Taxonomy" id="718193"/>
    <lineage>
        <taxon>Bacteria</taxon>
        <taxon>Pseudomonadati</taxon>
        <taxon>Pseudomonadota</taxon>
        <taxon>Gammaproteobacteria</taxon>
        <taxon>Alteromonadales</taxon>
        <taxon>Ferrimonadaceae</taxon>
        <taxon>Ferrimonas</taxon>
    </lineage>
</organism>
<comment type="function">
    <text evidence="7">Provides the (R)-glutamate required for cell wall biosynthesis.</text>
</comment>